<protein>
    <submittedName>
        <fullName evidence="2">Uncharacterized protein</fullName>
    </submittedName>
</protein>
<sequence>MTVIADRHPDRVPPSIANRDGLAEFDERPDMMSLGAEFEEKLEAAKREAAPAPVTTCWSADADDLDYDDGEDGALV</sequence>
<keyword evidence="3" id="KW-1185">Reference proteome</keyword>
<reference evidence="3" key="1">
    <citation type="journal article" date="2019" name="Int. J. Syst. Evol. Microbiol.">
        <title>The Global Catalogue of Microorganisms (GCM) 10K type strain sequencing project: providing services to taxonomists for standard genome sequencing and annotation.</title>
        <authorList>
            <consortium name="The Broad Institute Genomics Platform"/>
            <consortium name="The Broad Institute Genome Sequencing Center for Infectious Disease"/>
            <person name="Wu L."/>
            <person name="Ma J."/>
        </authorList>
    </citation>
    <scope>NUCLEOTIDE SEQUENCE [LARGE SCALE GENOMIC DNA]</scope>
    <source>
        <strain evidence="3">Q85</strain>
    </source>
</reference>
<evidence type="ECO:0000313" key="3">
    <source>
        <dbReference type="Proteomes" id="UP001597283"/>
    </source>
</evidence>
<dbReference type="EMBL" id="JBHUFC010000003">
    <property type="protein sequence ID" value="MFD1787466.1"/>
    <property type="molecule type" value="Genomic_DNA"/>
</dbReference>
<comment type="caution">
    <text evidence="2">The sequence shown here is derived from an EMBL/GenBank/DDBJ whole genome shotgun (WGS) entry which is preliminary data.</text>
</comment>
<organism evidence="2 3">
    <name type="scientific">Sphingomonas floccifaciens</name>
    <dbReference type="NCBI Taxonomy" id="1844115"/>
    <lineage>
        <taxon>Bacteria</taxon>
        <taxon>Pseudomonadati</taxon>
        <taxon>Pseudomonadota</taxon>
        <taxon>Alphaproteobacteria</taxon>
        <taxon>Sphingomonadales</taxon>
        <taxon>Sphingomonadaceae</taxon>
        <taxon>Sphingomonas</taxon>
    </lineage>
</organism>
<evidence type="ECO:0000313" key="2">
    <source>
        <dbReference type="EMBL" id="MFD1787466.1"/>
    </source>
</evidence>
<dbReference type="RefSeq" id="WP_380939842.1">
    <property type="nucleotide sequence ID" value="NZ_JBHUFC010000003.1"/>
</dbReference>
<dbReference type="Proteomes" id="UP001597283">
    <property type="component" value="Unassembled WGS sequence"/>
</dbReference>
<evidence type="ECO:0000256" key="1">
    <source>
        <dbReference type="SAM" id="MobiDB-lite"/>
    </source>
</evidence>
<feature type="region of interest" description="Disordered" evidence="1">
    <location>
        <begin position="1"/>
        <end position="20"/>
    </location>
</feature>
<proteinExistence type="predicted"/>
<feature type="compositionally biased region" description="Basic and acidic residues" evidence="1">
    <location>
        <begin position="1"/>
        <end position="11"/>
    </location>
</feature>
<gene>
    <name evidence="2" type="ORF">ACFSC3_07765</name>
</gene>
<name>A0ABW4NBQ5_9SPHN</name>
<accession>A0ABW4NBQ5</accession>